<feature type="domain" description="Heterokaryon incompatibility" evidence="1">
    <location>
        <begin position="23"/>
        <end position="115"/>
    </location>
</feature>
<comment type="caution">
    <text evidence="3">The sequence shown here is derived from an EMBL/GenBank/DDBJ whole genome shotgun (WGS) entry which is preliminary data.</text>
</comment>
<reference evidence="3" key="1">
    <citation type="journal article" date="2023" name="Mol. Phylogenet. Evol.">
        <title>Genome-scale phylogeny and comparative genomics of the fungal order Sordariales.</title>
        <authorList>
            <person name="Hensen N."/>
            <person name="Bonometti L."/>
            <person name="Westerberg I."/>
            <person name="Brannstrom I.O."/>
            <person name="Guillou S."/>
            <person name="Cros-Aarteil S."/>
            <person name="Calhoun S."/>
            <person name="Haridas S."/>
            <person name="Kuo A."/>
            <person name="Mondo S."/>
            <person name="Pangilinan J."/>
            <person name="Riley R."/>
            <person name="LaButti K."/>
            <person name="Andreopoulos B."/>
            <person name="Lipzen A."/>
            <person name="Chen C."/>
            <person name="Yan M."/>
            <person name="Daum C."/>
            <person name="Ng V."/>
            <person name="Clum A."/>
            <person name="Steindorff A."/>
            <person name="Ohm R.A."/>
            <person name="Martin F."/>
            <person name="Silar P."/>
            <person name="Natvig D.O."/>
            <person name="Lalanne C."/>
            <person name="Gautier V."/>
            <person name="Ament-Velasquez S.L."/>
            <person name="Kruys A."/>
            <person name="Hutchinson M.I."/>
            <person name="Powell A.J."/>
            <person name="Barry K."/>
            <person name="Miller A.N."/>
            <person name="Grigoriev I.V."/>
            <person name="Debuchy R."/>
            <person name="Gladieux P."/>
            <person name="Hiltunen Thoren M."/>
            <person name="Johannesson H."/>
        </authorList>
    </citation>
    <scope>NUCLEOTIDE SEQUENCE</scope>
    <source>
        <strain evidence="3">PSN243</strain>
    </source>
</reference>
<evidence type="ECO:0000313" key="4">
    <source>
        <dbReference type="Proteomes" id="UP001321760"/>
    </source>
</evidence>
<dbReference type="EMBL" id="MU866010">
    <property type="protein sequence ID" value="KAK4442642.1"/>
    <property type="molecule type" value="Genomic_DNA"/>
</dbReference>
<gene>
    <name evidence="3" type="ORF">QBC34DRAFT_488742</name>
</gene>
<organism evidence="3 4">
    <name type="scientific">Podospora aff. communis PSN243</name>
    <dbReference type="NCBI Taxonomy" id="3040156"/>
    <lineage>
        <taxon>Eukaryota</taxon>
        <taxon>Fungi</taxon>
        <taxon>Dikarya</taxon>
        <taxon>Ascomycota</taxon>
        <taxon>Pezizomycotina</taxon>
        <taxon>Sordariomycetes</taxon>
        <taxon>Sordariomycetidae</taxon>
        <taxon>Sordariales</taxon>
        <taxon>Podosporaceae</taxon>
        <taxon>Podospora</taxon>
    </lineage>
</organism>
<dbReference type="PANTHER" id="PTHR10622">
    <property type="entry name" value="HET DOMAIN-CONTAINING PROTEIN"/>
    <property type="match status" value="1"/>
</dbReference>
<dbReference type="Pfam" id="PF26640">
    <property type="entry name" value="DUF8212"/>
    <property type="match status" value="1"/>
</dbReference>
<feature type="domain" description="DUF8212" evidence="2">
    <location>
        <begin position="234"/>
        <end position="271"/>
    </location>
</feature>
<evidence type="ECO:0000259" key="1">
    <source>
        <dbReference type="Pfam" id="PF06985"/>
    </source>
</evidence>
<protein>
    <submittedName>
        <fullName evidence="3">Heterokaryon incompatibility protein-domain-containing protein</fullName>
    </submittedName>
</protein>
<name>A0AAV9G5K0_9PEZI</name>
<dbReference type="Pfam" id="PF06985">
    <property type="entry name" value="HET"/>
    <property type="match status" value="1"/>
</dbReference>
<dbReference type="InterPro" id="IPR058525">
    <property type="entry name" value="DUF8212"/>
</dbReference>
<proteinExistence type="predicted"/>
<reference evidence="3" key="2">
    <citation type="submission" date="2023-05" db="EMBL/GenBank/DDBJ databases">
        <authorList>
            <consortium name="Lawrence Berkeley National Laboratory"/>
            <person name="Steindorff A."/>
            <person name="Hensen N."/>
            <person name="Bonometti L."/>
            <person name="Westerberg I."/>
            <person name="Brannstrom I.O."/>
            <person name="Guillou S."/>
            <person name="Cros-Aarteil S."/>
            <person name="Calhoun S."/>
            <person name="Haridas S."/>
            <person name="Kuo A."/>
            <person name="Mondo S."/>
            <person name="Pangilinan J."/>
            <person name="Riley R."/>
            <person name="Labutti K."/>
            <person name="Andreopoulos B."/>
            <person name="Lipzen A."/>
            <person name="Chen C."/>
            <person name="Yanf M."/>
            <person name="Daum C."/>
            <person name="Ng V."/>
            <person name="Clum A."/>
            <person name="Ohm R."/>
            <person name="Martin F."/>
            <person name="Silar P."/>
            <person name="Natvig D."/>
            <person name="Lalanne C."/>
            <person name="Gautier V."/>
            <person name="Ament-Velasquez S.L."/>
            <person name="Kruys A."/>
            <person name="Hutchinson M.I."/>
            <person name="Powell A.J."/>
            <person name="Barry K."/>
            <person name="Miller A.N."/>
            <person name="Grigoriev I.V."/>
            <person name="Debuchy R."/>
            <person name="Gladieux P."/>
            <person name="Thoren M.H."/>
            <person name="Johannesson H."/>
        </authorList>
    </citation>
    <scope>NUCLEOTIDE SEQUENCE</scope>
    <source>
        <strain evidence="3">PSN243</strain>
    </source>
</reference>
<dbReference type="InterPro" id="IPR010730">
    <property type="entry name" value="HET"/>
</dbReference>
<dbReference type="AlphaFoldDB" id="A0AAV9G5K0"/>
<accession>A0AAV9G5K0</accession>
<keyword evidence="4" id="KW-1185">Reference proteome</keyword>
<dbReference type="Proteomes" id="UP001321760">
    <property type="component" value="Unassembled WGS sequence"/>
</dbReference>
<dbReference type="PANTHER" id="PTHR10622:SF12">
    <property type="entry name" value="HET DOMAIN-CONTAINING PROTEIN"/>
    <property type="match status" value="1"/>
</dbReference>
<evidence type="ECO:0000313" key="3">
    <source>
        <dbReference type="EMBL" id="KAK4442642.1"/>
    </source>
</evidence>
<sequence>MWLINTTSLKLEHFLGPETAPNYAILSHTWGEQEVTFQCFQDLQTAKTKAGFAKIQKTCDLARNKDGLGYAWVDTCCIDKSSSAELSESINSMYNWYRRSKVCYVYLSDWYASSGQDWAALNDVSDGPNPLRWFTRGWTLQELIAPTNIDFYNESWLVVGSKSDPLIIAELARITGISPDVLKDGTEINLRRTCLGQRMSWVSRRETTRKEDIAYCLLGIFQVNMPLLYGEGSRAFLRLQEEIIKTSTDFSLFAWQAVIGDRRSFQGILSDHPRRFKTLGDCKPSLSLFCKREGEEAVMTNKGLRIHTSSLDGIGHIPTSNGCKLLFATVELTYEPSAKFLTIELEERRFLNCYRCWLASQQSAETPVRAPPVS</sequence>
<evidence type="ECO:0000259" key="2">
    <source>
        <dbReference type="Pfam" id="PF26640"/>
    </source>
</evidence>